<feature type="binding site" evidence="14">
    <location>
        <position position="144"/>
    </location>
    <ligand>
        <name>FMN</name>
        <dbReference type="ChEBI" id="CHEBI:58210"/>
    </ligand>
</feature>
<evidence type="ECO:0000256" key="13">
    <source>
        <dbReference type="PIRSR" id="PIRSR006621-1"/>
    </source>
</evidence>
<feature type="binding site" evidence="14">
    <location>
        <position position="74"/>
    </location>
    <ligand>
        <name>FMN</name>
        <dbReference type="ChEBI" id="CHEBI:58210"/>
    </ligand>
</feature>
<dbReference type="GO" id="GO:0017150">
    <property type="term" value="F:tRNA dihydrouridine synthase activity"/>
    <property type="evidence" value="ECO:0007669"/>
    <property type="project" value="InterPro"/>
</dbReference>
<gene>
    <name evidence="16" type="ORF">COU09_02385</name>
</gene>
<organism evidence="16 17">
    <name type="scientific">Candidatus Harrisonbacteria bacterium CG10_big_fil_rev_8_21_14_0_10_44_23</name>
    <dbReference type="NCBI Taxonomy" id="1974585"/>
    <lineage>
        <taxon>Bacteria</taxon>
        <taxon>Candidatus Harrisoniibacteriota</taxon>
    </lineage>
</organism>
<feature type="active site" description="Proton donor" evidence="13">
    <location>
        <position position="104"/>
    </location>
</feature>
<dbReference type="CDD" id="cd02801">
    <property type="entry name" value="DUS_like_FMN"/>
    <property type="match status" value="1"/>
</dbReference>
<evidence type="ECO:0000256" key="7">
    <source>
        <dbReference type="ARBA" id="ARBA00022857"/>
    </source>
</evidence>
<evidence type="ECO:0000256" key="4">
    <source>
        <dbReference type="ARBA" id="ARBA00022630"/>
    </source>
</evidence>
<keyword evidence="6 12" id="KW-0819">tRNA processing</keyword>
<comment type="caution">
    <text evidence="16">The sequence shown here is derived from an EMBL/GenBank/DDBJ whole genome shotgun (WGS) entry which is preliminary data.</text>
</comment>
<dbReference type="InterPro" id="IPR024036">
    <property type="entry name" value="tRNA-dHydroUridine_Synthase_C"/>
</dbReference>
<evidence type="ECO:0000256" key="14">
    <source>
        <dbReference type="PIRSR" id="PIRSR006621-2"/>
    </source>
</evidence>
<evidence type="ECO:0000256" key="6">
    <source>
        <dbReference type="ARBA" id="ARBA00022694"/>
    </source>
</evidence>
<dbReference type="SUPFAM" id="SSF51395">
    <property type="entry name" value="FMN-linked oxidoreductases"/>
    <property type="match status" value="1"/>
</dbReference>
<evidence type="ECO:0000256" key="8">
    <source>
        <dbReference type="ARBA" id="ARBA00022884"/>
    </source>
</evidence>
<feature type="binding site" evidence="14">
    <location>
        <begin position="234"/>
        <end position="235"/>
    </location>
    <ligand>
        <name>FMN</name>
        <dbReference type="ChEBI" id="CHEBI:58210"/>
    </ligand>
</feature>
<dbReference type="GO" id="GO:0000049">
    <property type="term" value="F:tRNA binding"/>
    <property type="evidence" value="ECO:0007669"/>
    <property type="project" value="UniProtKB-KW"/>
</dbReference>
<keyword evidence="8" id="KW-0694">RNA-binding</keyword>
<comment type="catalytic activity">
    <reaction evidence="11">
        <text>a 5,6-dihydrouridine in tRNA + NAD(+) = a uridine in tRNA + NADH + H(+)</text>
        <dbReference type="Rhea" id="RHEA:54452"/>
        <dbReference type="Rhea" id="RHEA-COMP:13339"/>
        <dbReference type="Rhea" id="RHEA-COMP:13887"/>
        <dbReference type="ChEBI" id="CHEBI:15378"/>
        <dbReference type="ChEBI" id="CHEBI:57540"/>
        <dbReference type="ChEBI" id="CHEBI:57945"/>
        <dbReference type="ChEBI" id="CHEBI:65315"/>
        <dbReference type="ChEBI" id="CHEBI:74443"/>
    </reaction>
</comment>
<evidence type="ECO:0000259" key="15">
    <source>
        <dbReference type="Pfam" id="PF01207"/>
    </source>
</evidence>
<comment type="similarity">
    <text evidence="12">Belongs to the dus family.</text>
</comment>
<reference evidence="17" key="1">
    <citation type="submission" date="2017-09" db="EMBL/GenBank/DDBJ databases">
        <title>Depth-based differentiation of microbial function through sediment-hosted aquifers and enrichment of novel symbionts in the deep terrestrial subsurface.</title>
        <authorList>
            <person name="Probst A.J."/>
            <person name="Ladd B."/>
            <person name="Jarett J.K."/>
            <person name="Geller-Mcgrath D.E."/>
            <person name="Sieber C.M.K."/>
            <person name="Emerson J.B."/>
            <person name="Anantharaman K."/>
            <person name="Thomas B.C."/>
            <person name="Malmstrom R."/>
            <person name="Stieglmeier M."/>
            <person name="Klingl A."/>
            <person name="Woyke T."/>
            <person name="Ryan C.M."/>
            <person name="Banfield J.F."/>
        </authorList>
    </citation>
    <scope>NUCLEOTIDE SEQUENCE [LARGE SCALE GENOMIC DNA]</scope>
</reference>
<feature type="domain" description="DUS-like FMN-binding" evidence="15">
    <location>
        <begin position="15"/>
        <end position="310"/>
    </location>
</feature>
<dbReference type="PANTHER" id="PTHR45846:SF1">
    <property type="entry name" value="TRNA-DIHYDROURIDINE(47) SYNTHASE [NAD(P)(+)]-LIKE"/>
    <property type="match status" value="1"/>
</dbReference>
<keyword evidence="14" id="KW-0547">Nucleotide-binding</keyword>
<dbReference type="EMBL" id="PFBB01000024">
    <property type="protein sequence ID" value="PIR88428.1"/>
    <property type="molecule type" value="Genomic_DNA"/>
</dbReference>
<evidence type="ECO:0000256" key="10">
    <source>
        <dbReference type="ARBA" id="ARBA00048205"/>
    </source>
</evidence>
<feature type="binding site" evidence="14">
    <location>
        <position position="172"/>
    </location>
    <ligand>
        <name>FMN</name>
        <dbReference type="ChEBI" id="CHEBI:58210"/>
    </ligand>
</feature>
<protein>
    <recommendedName>
        <fullName evidence="12">tRNA-dihydrouridine synthase</fullName>
        <ecNumber evidence="12">1.3.1.-</ecNumber>
    </recommendedName>
</protein>
<feature type="binding site" evidence="14">
    <location>
        <begin position="17"/>
        <end position="19"/>
    </location>
    <ligand>
        <name>FMN</name>
        <dbReference type="ChEBI" id="CHEBI:58210"/>
    </ligand>
</feature>
<name>A0A2H0UPX7_9BACT</name>
<evidence type="ECO:0000313" key="16">
    <source>
        <dbReference type="EMBL" id="PIR88428.1"/>
    </source>
</evidence>
<evidence type="ECO:0000256" key="11">
    <source>
        <dbReference type="ARBA" id="ARBA00048802"/>
    </source>
</evidence>
<dbReference type="AlphaFoldDB" id="A0A2H0UPX7"/>
<keyword evidence="9 12" id="KW-0560">Oxidoreductase</keyword>
<dbReference type="Gene3D" id="1.10.1200.80">
    <property type="entry name" value="Putative flavin oxidoreducatase, domain 2"/>
    <property type="match status" value="1"/>
</dbReference>
<proteinExistence type="inferred from homology"/>
<dbReference type="Gene3D" id="3.20.20.70">
    <property type="entry name" value="Aldolase class I"/>
    <property type="match status" value="1"/>
</dbReference>
<dbReference type="EC" id="1.3.1.-" evidence="12"/>
<dbReference type="PANTHER" id="PTHR45846">
    <property type="entry name" value="TRNA-DIHYDROURIDINE(47) SYNTHASE [NAD(P)(+)]-LIKE"/>
    <property type="match status" value="1"/>
</dbReference>
<evidence type="ECO:0000256" key="9">
    <source>
        <dbReference type="ARBA" id="ARBA00023002"/>
    </source>
</evidence>
<evidence type="ECO:0000256" key="3">
    <source>
        <dbReference type="ARBA" id="ARBA00022555"/>
    </source>
</evidence>
<dbReference type="Pfam" id="PF01207">
    <property type="entry name" value="Dus"/>
    <property type="match status" value="1"/>
</dbReference>
<dbReference type="Proteomes" id="UP000229615">
    <property type="component" value="Unassembled WGS sequence"/>
</dbReference>
<dbReference type="InterPro" id="IPR001269">
    <property type="entry name" value="DUS_fam"/>
</dbReference>
<comment type="cofactor">
    <cofactor evidence="1 12 14">
        <name>FMN</name>
        <dbReference type="ChEBI" id="CHEBI:58210"/>
    </cofactor>
</comment>
<evidence type="ECO:0000256" key="1">
    <source>
        <dbReference type="ARBA" id="ARBA00001917"/>
    </source>
</evidence>
<dbReference type="InterPro" id="IPR018517">
    <property type="entry name" value="tRNA_hU_synthase_CS"/>
</dbReference>
<evidence type="ECO:0000256" key="12">
    <source>
        <dbReference type="PIRNR" id="PIRNR006621"/>
    </source>
</evidence>
<evidence type="ECO:0000313" key="17">
    <source>
        <dbReference type="Proteomes" id="UP000229615"/>
    </source>
</evidence>
<accession>A0A2H0UPX7</accession>
<keyword evidence="5 12" id="KW-0288">FMN</keyword>
<dbReference type="InterPro" id="IPR013785">
    <property type="entry name" value="Aldolase_TIM"/>
</dbReference>
<keyword evidence="4 12" id="KW-0285">Flavoprotein</keyword>
<dbReference type="PIRSF" id="PIRSF006621">
    <property type="entry name" value="Dus"/>
    <property type="match status" value="1"/>
</dbReference>
<dbReference type="GO" id="GO:0050660">
    <property type="term" value="F:flavin adenine dinucleotide binding"/>
    <property type="evidence" value="ECO:0007669"/>
    <property type="project" value="InterPro"/>
</dbReference>
<keyword evidence="3" id="KW-0820">tRNA-binding</keyword>
<keyword evidence="7" id="KW-0521">NADP</keyword>
<evidence type="ECO:0000256" key="2">
    <source>
        <dbReference type="ARBA" id="ARBA00002790"/>
    </source>
</evidence>
<dbReference type="PROSITE" id="PS01136">
    <property type="entry name" value="UPF0034"/>
    <property type="match status" value="1"/>
</dbReference>
<sequence length="313" mass="35119">MKGFWDKLAKPISALAPMANVTDAAFRRMLLKYGRPDVFWTEFVSVEALLSKKGRRAALQDLKFSKKEKPIVAQIFGSKPEQFTQAAKIIKKLGFSGIDINMGCPDRSIEKSGAGAALIKNSDLAKQIILATKKGAGNLPVSVKTRTGYNSDVLEEWVANLAEGRPAAIILHLRTRKEMSKVPARWDDILRAKKVLEEIPENERPLLLGNGDINSIEEGIEKCKQYGIDGFMVGRGLFDNFKLFSGKEPTQSERIKILLEHAKIFNKTFGKNKNFDHMKKFVKAYIHGFDGAKEMRARLMGAKGYKEFKKLLK</sequence>
<comment type="function">
    <text evidence="2 12">Catalyzes the synthesis of 5,6-dihydrouridine (D), a modified base found in the D-loop of most tRNAs, via the reduction of the C5-C6 double bond in target uridines.</text>
</comment>
<dbReference type="InterPro" id="IPR035587">
    <property type="entry name" value="DUS-like_FMN-bd"/>
</dbReference>
<evidence type="ECO:0000256" key="5">
    <source>
        <dbReference type="ARBA" id="ARBA00022643"/>
    </source>
</evidence>
<comment type="catalytic activity">
    <reaction evidence="10">
        <text>a 5,6-dihydrouridine in tRNA + NADP(+) = a uridine in tRNA + NADPH + H(+)</text>
        <dbReference type="Rhea" id="RHEA:23624"/>
        <dbReference type="Rhea" id="RHEA-COMP:13339"/>
        <dbReference type="Rhea" id="RHEA-COMP:13887"/>
        <dbReference type="ChEBI" id="CHEBI:15378"/>
        <dbReference type="ChEBI" id="CHEBI:57783"/>
        <dbReference type="ChEBI" id="CHEBI:58349"/>
        <dbReference type="ChEBI" id="CHEBI:65315"/>
        <dbReference type="ChEBI" id="CHEBI:74443"/>
    </reaction>
</comment>